<feature type="domain" description="Disease resistance N-terminal" evidence="7">
    <location>
        <begin position="8"/>
        <end position="88"/>
    </location>
</feature>
<evidence type="ECO:0000259" key="8">
    <source>
        <dbReference type="Pfam" id="PF23559"/>
    </source>
</evidence>
<sequence length="887" mass="99332">MAAGAEGAVDSLLGRLTSVLLDEAHLLSGLRGDVEFIRDEMETMNGMLRQLTEAQHRNHLVRAWMKQVTGLARDCEGNVELYIHRVGGSPVGADPDAGIICCLLAHLRRLVRLLQTVPVRHQIATRIRELKDRARDVDDRRRRYGITVPDSLPAAGGDHIYDAAGEAQYSADTEEDLRRLAIIFEEKVAEGVYQHPDVGTFFDCKALSLSVNDVQYTLTDIVEKIAGVKPELPYEYWQLDYDDVVKRVMIVANILGFHLIRKRFFIVIKGVKDEQEWRLTLDALLHAAGDGCRAGSAILMTTMDDQVARSSSHPFKIFHARSTILHELYDRRDYMYVYRLIMGLPGDPTYHALAKKTFLHLLCIKTKWTRNEITEYLTAIAECHRLNRSILKLVLIWCYDELPSKYKSCLLYLTIFPKGHVIRSTSLARRWVAEGLITASTAATGDETQSPTDEAERYLDVLFIRGMARDVSFVETTQPSDLARHLSIHSRIGLPKSSDGVSKGGIAAYLPSLAVSPQWILLRVLDLEGCKGLNKKKHLKSICKILLLKFLSLRNTDVTELPKQIKDLHCLETLDIRQTKVQRLSKKAIVFPLLKHFLAGNKVSGSTSAARISKEESPSAVEIPLGIQRMKDMEILSHVQVSNSDDSALYAIAQLLKLRKLGVALHSEDVKLDDLLHQIENLSACLRSLSIRIQNPAAQENQGARKTDASHQFPNFIERLSICSITGALISSIKDHHQLVKITLSETSLGEEDIRILGKLSKLRGLRLLHNSYTAGSKLSFKTEEFQHLRLLVVDCSNITNISFDNGAASNLEMMLWSFITLEALSGLGNLRKLIKLELNGDCGGNQLDSVKEQTIGDPDYTNYLKIEHNRTNQHHGDGTVVESSAL</sequence>
<keyword evidence="6" id="KW-0175">Coiled coil</keyword>
<keyword evidence="11" id="KW-1185">Reference proteome</keyword>
<dbReference type="Pfam" id="PF23598">
    <property type="entry name" value="LRR_14"/>
    <property type="match status" value="1"/>
</dbReference>
<dbReference type="InterPro" id="IPR044974">
    <property type="entry name" value="Disease_R_plants"/>
</dbReference>
<comment type="similarity">
    <text evidence="1">Belongs to the disease resistance NB-LRR family.</text>
</comment>
<dbReference type="PANTHER" id="PTHR23155">
    <property type="entry name" value="DISEASE RESISTANCE PROTEIN RP"/>
    <property type="match status" value="1"/>
</dbReference>
<evidence type="ECO:0000256" key="5">
    <source>
        <dbReference type="ARBA" id="ARBA00022821"/>
    </source>
</evidence>
<evidence type="ECO:0000256" key="2">
    <source>
        <dbReference type="ARBA" id="ARBA00022614"/>
    </source>
</evidence>
<dbReference type="PANTHER" id="PTHR23155:SF1062">
    <property type="entry name" value="OS11G0579400 PROTEIN"/>
    <property type="match status" value="1"/>
</dbReference>
<keyword evidence="2" id="KW-0433">Leucine-rich repeat</keyword>
<feature type="domain" description="Disease resistance R13L4/SHOC-2-like LRR" evidence="9">
    <location>
        <begin position="519"/>
        <end position="853"/>
    </location>
</feature>
<evidence type="ECO:0000313" key="10">
    <source>
        <dbReference type="EMBL" id="WVZ50066.1"/>
    </source>
</evidence>
<dbReference type="GO" id="GO:0098542">
    <property type="term" value="P:defense response to other organism"/>
    <property type="evidence" value="ECO:0007669"/>
    <property type="project" value="TreeGrafter"/>
</dbReference>
<dbReference type="SUPFAM" id="SSF52058">
    <property type="entry name" value="L domain-like"/>
    <property type="match status" value="1"/>
</dbReference>
<dbReference type="CDD" id="cd14798">
    <property type="entry name" value="RX-CC_like"/>
    <property type="match status" value="1"/>
</dbReference>
<keyword evidence="4" id="KW-0547">Nucleotide-binding</keyword>
<evidence type="ECO:0000259" key="7">
    <source>
        <dbReference type="Pfam" id="PF18052"/>
    </source>
</evidence>
<feature type="domain" description="Disease resistance protein winged helix" evidence="8">
    <location>
        <begin position="415"/>
        <end position="469"/>
    </location>
</feature>
<keyword evidence="3" id="KW-0677">Repeat</keyword>
<dbReference type="AlphaFoldDB" id="A0AAQ3PI65"/>
<evidence type="ECO:0000259" key="9">
    <source>
        <dbReference type="Pfam" id="PF23598"/>
    </source>
</evidence>
<name>A0AAQ3PI65_PASNO</name>
<organism evidence="10 11">
    <name type="scientific">Paspalum notatum var. saurae</name>
    <dbReference type="NCBI Taxonomy" id="547442"/>
    <lineage>
        <taxon>Eukaryota</taxon>
        <taxon>Viridiplantae</taxon>
        <taxon>Streptophyta</taxon>
        <taxon>Embryophyta</taxon>
        <taxon>Tracheophyta</taxon>
        <taxon>Spermatophyta</taxon>
        <taxon>Magnoliopsida</taxon>
        <taxon>Liliopsida</taxon>
        <taxon>Poales</taxon>
        <taxon>Poaceae</taxon>
        <taxon>PACMAD clade</taxon>
        <taxon>Panicoideae</taxon>
        <taxon>Andropogonodae</taxon>
        <taxon>Paspaleae</taxon>
        <taxon>Paspalinae</taxon>
        <taxon>Paspalum</taxon>
    </lineage>
</organism>
<evidence type="ECO:0000256" key="1">
    <source>
        <dbReference type="ARBA" id="ARBA00008894"/>
    </source>
</evidence>
<dbReference type="GO" id="GO:0000166">
    <property type="term" value="F:nucleotide binding"/>
    <property type="evidence" value="ECO:0007669"/>
    <property type="project" value="UniProtKB-KW"/>
</dbReference>
<gene>
    <name evidence="10" type="ORF">U9M48_001360</name>
</gene>
<dbReference type="InterPro" id="IPR055414">
    <property type="entry name" value="LRR_R13L4/SHOC2-like"/>
</dbReference>
<dbReference type="Pfam" id="PF18052">
    <property type="entry name" value="Rx_N"/>
    <property type="match status" value="1"/>
</dbReference>
<dbReference type="Gene3D" id="3.80.10.10">
    <property type="entry name" value="Ribonuclease Inhibitor"/>
    <property type="match status" value="1"/>
</dbReference>
<accession>A0AAQ3PI65</accession>
<evidence type="ECO:0000313" key="11">
    <source>
        <dbReference type="Proteomes" id="UP001341281"/>
    </source>
</evidence>
<dbReference type="Proteomes" id="UP001341281">
    <property type="component" value="Chromosome 01"/>
</dbReference>
<evidence type="ECO:0008006" key="12">
    <source>
        <dbReference type="Google" id="ProtNLM"/>
    </source>
</evidence>
<evidence type="ECO:0000256" key="6">
    <source>
        <dbReference type="ARBA" id="ARBA00023054"/>
    </source>
</evidence>
<dbReference type="InterPro" id="IPR036388">
    <property type="entry name" value="WH-like_DNA-bd_sf"/>
</dbReference>
<reference evidence="10 11" key="1">
    <citation type="submission" date="2024-02" db="EMBL/GenBank/DDBJ databases">
        <title>High-quality chromosome-scale genome assembly of Pensacola bahiagrass (Paspalum notatum Flugge var. saurae).</title>
        <authorList>
            <person name="Vega J.M."/>
            <person name="Podio M."/>
            <person name="Orjuela J."/>
            <person name="Siena L.A."/>
            <person name="Pessino S.C."/>
            <person name="Combes M.C."/>
            <person name="Mariac C."/>
            <person name="Albertini E."/>
            <person name="Pupilli F."/>
            <person name="Ortiz J.P.A."/>
            <person name="Leblanc O."/>
        </authorList>
    </citation>
    <scope>NUCLEOTIDE SEQUENCE [LARGE SCALE GENOMIC DNA]</scope>
    <source>
        <strain evidence="10">R1</strain>
        <tissue evidence="10">Leaf</tissue>
    </source>
</reference>
<dbReference type="Gene3D" id="1.20.5.4130">
    <property type="match status" value="1"/>
</dbReference>
<dbReference type="Gene3D" id="1.10.10.10">
    <property type="entry name" value="Winged helix-like DNA-binding domain superfamily/Winged helix DNA-binding domain"/>
    <property type="match status" value="1"/>
</dbReference>
<evidence type="ECO:0000256" key="3">
    <source>
        <dbReference type="ARBA" id="ARBA00022737"/>
    </source>
</evidence>
<evidence type="ECO:0000256" key="4">
    <source>
        <dbReference type="ARBA" id="ARBA00022741"/>
    </source>
</evidence>
<dbReference type="Pfam" id="PF23559">
    <property type="entry name" value="WHD_DRP"/>
    <property type="match status" value="1"/>
</dbReference>
<proteinExistence type="inferred from homology"/>
<dbReference type="EMBL" id="CP144745">
    <property type="protein sequence ID" value="WVZ50066.1"/>
    <property type="molecule type" value="Genomic_DNA"/>
</dbReference>
<keyword evidence="5" id="KW-0611">Plant defense</keyword>
<dbReference type="InterPro" id="IPR058922">
    <property type="entry name" value="WHD_DRP"/>
</dbReference>
<protein>
    <recommendedName>
        <fullName evidence="12">Rx N-terminal domain-containing protein</fullName>
    </recommendedName>
</protein>
<dbReference type="InterPro" id="IPR032675">
    <property type="entry name" value="LRR_dom_sf"/>
</dbReference>
<dbReference type="InterPro" id="IPR041118">
    <property type="entry name" value="Rx_N"/>
</dbReference>
<dbReference type="InterPro" id="IPR038005">
    <property type="entry name" value="RX-like_CC"/>
</dbReference>